<evidence type="ECO:0000256" key="3">
    <source>
        <dbReference type="ARBA" id="ARBA00023125"/>
    </source>
</evidence>
<comment type="catalytic activity">
    <reaction evidence="5">
        <text>Couples ATP hydrolysis with the unwinding of duplex DNA by translocating in the 3'-5' direction.</text>
        <dbReference type="EC" id="5.6.2.4"/>
    </reaction>
</comment>
<dbReference type="Pfam" id="PF20231">
    <property type="entry name" value="DUF6589"/>
    <property type="match status" value="2"/>
</dbReference>
<dbReference type="Gene3D" id="3.40.50.300">
    <property type="entry name" value="P-loop containing nucleotide triphosphate hydrolases"/>
    <property type="match status" value="1"/>
</dbReference>
<dbReference type="GO" id="GO:0005694">
    <property type="term" value="C:chromosome"/>
    <property type="evidence" value="ECO:0007669"/>
    <property type="project" value="TreeGrafter"/>
</dbReference>
<dbReference type="Proteomes" id="UP000053927">
    <property type="component" value="Unassembled WGS sequence"/>
</dbReference>
<evidence type="ECO:0000313" key="8">
    <source>
        <dbReference type="EMBL" id="EIM79139.1"/>
    </source>
</evidence>
<dbReference type="InterPro" id="IPR011545">
    <property type="entry name" value="DEAD/DEAH_box_helicase_dom"/>
</dbReference>
<dbReference type="InterPro" id="IPR046496">
    <property type="entry name" value="DUF6589"/>
</dbReference>
<dbReference type="GO" id="GO:0043138">
    <property type="term" value="F:3'-5' DNA helicase activity"/>
    <property type="evidence" value="ECO:0007669"/>
    <property type="project" value="UniProtKB-EC"/>
</dbReference>
<dbReference type="RefSeq" id="XP_007311759.1">
    <property type="nucleotide sequence ID" value="XM_007311697.1"/>
</dbReference>
<comment type="similarity">
    <text evidence="1">Belongs to the helicase family. RecQ subfamily.</text>
</comment>
<keyword evidence="2" id="KW-0378">Hydrolase</keyword>
<gene>
    <name evidence="8" type="ORF">STEHIDRAFT_163962</name>
</gene>
<dbReference type="GeneID" id="18802483"/>
<dbReference type="GO" id="GO:0005524">
    <property type="term" value="F:ATP binding"/>
    <property type="evidence" value="ECO:0007669"/>
    <property type="project" value="InterPro"/>
</dbReference>
<organism evidence="8 9">
    <name type="scientific">Stereum hirsutum (strain FP-91666)</name>
    <name type="common">White-rot fungus</name>
    <dbReference type="NCBI Taxonomy" id="721885"/>
    <lineage>
        <taxon>Eukaryota</taxon>
        <taxon>Fungi</taxon>
        <taxon>Dikarya</taxon>
        <taxon>Basidiomycota</taxon>
        <taxon>Agaricomycotina</taxon>
        <taxon>Agaricomycetes</taxon>
        <taxon>Russulales</taxon>
        <taxon>Stereaceae</taxon>
        <taxon>Stereum</taxon>
    </lineage>
</organism>
<name>R7RVM9_STEHR</name>
<dbReference type="PANTHER" id="PTHR13710:SF105">
    <property type="entry name" value="ATP-DEPENDENT DNA HELICASE Q1"/>
    <property type="match status" value="1"/>
</dbReference>
<dbReference type="InterPro" id="IPR002464">
    <property type="entry name" value="DNA/RNA_helicase_DEAH_CS"/>
</dbReference>
<keyword evidence="3" id="KW-0238">DNA-binding</keyword>
<dbReference type="AlphaFoldDB" id="R7RVM9"/>
<evidence type="ECO:0000256" key="2">
    <source>
        <dbReference type="ARBA" id="ARBA00022801"/>
    </source>
</evidence>
<protein>
    <recommendedName>
        <fullName evidence="6">DNA 3'-5' helicase</fullName>
        <ecNumber evidence="6">5.6.2.4</ecNumber>
    </recommendedName>
</protein>
<dbReference type="PROSITE" id="PS00690">
    <property type="entry name" value="DEAH_ATP_HELICASE"/>
    <property type="match status" value="1"/>
</dbReference>
<dbReference type="OrthoDB" id="3266963at2759"/>
<dbReference type="PANTHER" id="PTHR13710">
    <property type="entry name" value="DNA HELICASE RECQ FAMILY MEMBER"/>
    <property type="match status" value="1"/>
</dbReference>
<dbReference type="GO" id="GO:0009378">
    <property type="term" value="F:four-way junction helicase activity"/>
    <property type="evidence" value="ECO:0007669"/>
    <property type="project" value="TreeGrafter"/>
</dbReference>
<evidence type="ECO:0000313" key="9">
    <source>
        <dbReference type="Proteomes" id="UP000053927"/>
    </source>
</evidence>
<accession>R7RVM9</accession>
<dbReference type="InterPro" id="IPR014001">
    <property type="entry name" value="Helicase_ATP-bd"/>
</dbReference>
<dbReference type="EMBL" id="JH687409">
    <property type="protein sequence ID" value="EIM79139.1"/>
    <property type="molecule type" value="Genomic_DNA"/>
</dbReference>
<dbReference type="GO" id="GO:0000724">
    <property type="term" value="P:double-strand break repair via homologous recombination"/>
    <property type="evidence" value="ECO:0007669"/>
    <property type="project" value="TreeGrafter"/>
</dbReference>
<dbReference type="EC" id="5.6.2.4" evidence="6"/>
<dbReference type="PROSITE" id="PS51192">
    <property type="entry name" value="HELICASE_ATP_BIND_1"/>
    <property type="match status" value="1"/>
</dbReference>
<evidence type="ECO:0000256" key="5">
    <source>
        <dbReference type="ARBA" id="ARBA00034617"/>
    </source>
</evidence>
<dbReference type="SUPFAM" id="SSF52540">
    <property type="entry name" value="P-loop containing nucleoside triphosphate hydrolases"/>
    <property type="match status" value="1"/>
</dbReference>
<evidence type="ECO:0000256" key="6">
    <source>
        <dbReference type="ARBA" id="ARBA00034808"/>
    </source>
</evidence>
<keyword evidence="9" id="KW-1185">Reference proteome</keyword>
<reference evidence="9" key="1">
    <citation type="journal article" date="2012" name="Science">
        <title>The Paleozoic origin of enzymatic lignin decomposition reconstructed from 31 fungal genomes.</title>
        <authorList>
            <person name="Floudas D."/>
            <person name="Binder M."/>
            <person name="Riley R."/>
            <person name="Barry K."/>
            <person name="Blanchette R.A."/>
            <person name="Henrissat B."/>
            <person name="Martinez A.T."/>
            <person name="Otillar R."/>
            <person name="Spatafora J.W."/>
            <person name="Yadav J.S."/>
            <person name="Aerts A."/>
            <person name="Benoit I."/>
            <person name="Boyd A."/>
            <person name="Carlson A."/>
            <person name="Copeland A."/>
            <person name="Coutinho P.M."/>
            <person name="de Vries R.P."/>
            <person name="Ferreira P."/>
            <person name="Findley K."/>
            <person name="Foster B."/>
            <person name="Gaskell J."/>
            <person name="Glotzer D."/>
            <person name="Gorecki P."/>
            <person name="Heitman J."/>
            <person name="Hesse C."/>
            <person name="Hori C."/>
            <person name="Igarashi K."/>
            <person name="Jurgens J.A."/>
            <person name="Kallen N."/>
            <person name="Kersten P."/>
            <person name="Kohler A."/>
            <person name="Kuees U."/>
            <person name="Kumar T.K.A."/>
            <person name="Kuo A."/>
            <person name="LaButti K."/>
            <person name="Larrondo L.F."/>
            <person name="Lindquist E."/>
            <person name="Ling A."/>
            <person name="Lombard V."/>
            <person name="Lucas S."/>
            <person name="Lundell T."/>
            <person name="Martin R."/>
            <person name="McLaughlin D.J."/>
            <person name="Morgenstern I."/>
            <person name="Morin E."/>
            <person name="Murat C."/>
            <person name="Nagy L.G."/>
            <person name="Nolan M."/>
            <person name="Ohm R.A."/>
            <person name="Patyshakuliyeva A."/>
            <person name="Rokas A."/>
            <person name="Ruiz-Duenas F.J."/>
            <person name="Sabat G."/>
            <person name="Salamov A."/>
            <person name="Samejima M."/>
            <person name="Schmutz J."/>
            <person name="Slot J.C."/>
            <person name="St John F."/>
            <person name="Stenlid J."/>
            <person name="Sun H."/>
            <person name="Sun S."/>
            <person name="Syed K."/>
            <person name="Tsang A."/>
            <person name="Wiebenga A."/>
            <person name="Young D."/>
            <person name="Pisabarro A."/>
            <person name="Eastwood D.C."/>
            <person name="Martin F."/>
            <person name="Cullen D."/>
            <person name="Grigoriev I.V."/>
            <person name="Hibbett D.S."/>
        </authorList>
    </citation>
    <scope>NUCLEOTIDE SEQUENCE [LARGE SCALE GENOMIC DNA]</scope>
    <source>
        <strain evidence="9">FP-91666</strain>
    </source>
</reference>
<keyword evidence="4" id="KW-0413">Isomerase</keyword>
<dbReference type="GO" id="GO:0005737">
    <property type="term" value="C:cytoplasm"/>
    <property type="evidence" value="ECO:0007669"/>
    <property type="project" value="TreeGrafter"/>
</dbReference>
<evidence type="ECO:0000256" key="4">
    <source>
        <dbReference type="ARBA" id="ARBA00023235"/>
    </source>
</evidence>
<dbReference type="InterPro" id="IPR027417">
    <property type="entry name" value="P-loop_NTPase"/>
</dbReference>
<dbReference type="KEGG" id="shs:STEHIDRAFT_163962"/>
<dbReference type="Pfam" id="PF00270">
    <property type="entry name" value="DEAD"/>
    <property type="match status" value="1"/>
</dbReference>
<evidence type="ECO:0000256" key="1">
    <source>
        <dbReference type="ARBA" id="ARBA00005446"/>
    </source>
</evidence>
<dbReference type="GO" id="GO:0016787">
    <property type="term" value="F:hydrolase activity"/>
    <property type="evidence" value="ECO:0007669"/>
    <property type="project" value="UniProtKB-KW"/>
</dbReference>
<sequence>MRPRNFIFWATHYDDPEDDDTISRDSQLELLSHICVSLEMVFLPKARYFPTLPSIKTIELELDTPLDLALQVIPATGILETLEDGFESLGHLLAERKVEKLVIIMDMVMQGDAIYVKDMFEASAIDHLGGHGRIILTVFMMLMNVRNLHANLFQYIIGIWLFSHTTAVEVYVILNRLGFSVSYSSVLDFLRILSSKARESLQRSALGGSGCSSSTISTACSVLAIPILKIANPKRRSTPNLLTTLEEGRRKALTLATLRDRLDLKSIHFIIELHIVSFLIEHVERSAHHQELITLHLGTTNAFDRMRNSRRTKLSPMATSDLKAETAKVLDDYVHWICQRTRSIDSFASSVGTNLGLRQEMLSVHGCKVNLPINGETRPNKQHRAHLNTDNLDNFFENSDLDFEDLMTHAKAVCDKYATSTAYETALHGGDATQLKMPGAWTAEGDTVLANVILRTRNSLLHYEFQWSMADEDIRRAVNVMSSDSLQEDVLNNWLCNLTGYLGGQVPMDLLQEHNIKQLKEMSQQRDATFGGEFFRQVVSMNIRSFLGIRQVLRSAVSLNKRSQIHRRKKKVAAIREFTKEMEAHDLHEYRAGRYPGHTADMLDQELQGGHEEDEEEIILPSIILPNILVEGSLALGDEGLEDEVIQRSEQEKEDRDKAKGEANQKTNPKVLIIVSPFIPLEADQKTAVSRSSLHLRMCLEHEKLCALLNTATFAKRIGAFVLDEAHCITQWGDSFREIYAKLGTLRAFAAYTPFLATSATLTPKDLTSIRK</sequence>
<dbReference type="GO" id="GO:0003677">
    <property type="term" value="F:DNA binding"/>
    <property type="evidence" value="ECO:0007669"/>
    <property type="project" value="UniProtKB-KW"/>
</dbReference>
<evidence type="ECO:0000259" key="7">
    <source>
        <dbReference type="PROSITE" id="PS51192"/>
    </source>
</evidence>
<feature type="domain" description="Helicase ATP-binding" evidence="7">
    <location>
        <begin position="702"/>
        <end position="772"/>
    </location>
</feature>
<proteinExistence type="inferred from homology"/>